<evidence type="ECO:0000313" key="2">
    <source>
        <dbReference type="EMBL" id="MED6293587.1"/>
    </source>
</evidence>
<reference evidence="2 3" key="1">
    <citation type="submission" date="2021-06" db="EMBL/GenBank/DDBJ databases">
        <authorList>
            <person name="Palmer J.M."/>
        </authorList>
    </citation>
    <scope>NUCLEOTIDE SEQUENCE [LARGE SCALE GENOMIC DNA]</scope>
    <source>
        <strain evidence="2 3">CL_MEX2019</strain>
        <tissue evidence="2">Muscle</tissue>
    </source>
</reference>
<accession>A0ABU7F2Y0</accession>
<gene>
    <name evidence="2" type="ORF">CHARACLAT_011998</name>
</gene>
<feature type="region of interest" description="Disordered" evidence="1">
    <location>
        <begin position="1"/>
        <end position="29"/>
    </location>
</feature>
<feature type="non-terminal residue" evidence="2">
    <location>
        <position position="1"/>
    </location>
</feature>
<evidence type="ECO:0000313" key="3">
    <source>
        <dbReference type="Proteomes" id="UP001352852"/>
    </source>
</evidence>
<organism evidence="2 3">
    <name type="scientific">Characodon lateralis</name>
    <dbReference type="NCBI Taxonomy" id="208331"/>
    <lineage>
        <taxon>Eukaryota</taxon>
        <taxon>Metazoa</taxon>
        <taxon>Chordata</taxon>
        <taxon>Craniata</taxon>
        <taxon>Vertebrata</taxon>
        <taxon>Euteleostomi</taxon>
        <taxon>Actinopterygii</taxon>
        <taxon>Neopterygii</taxon>
        <taxon>Teleostei</taxon>
        <taxon>Neoteleostei</taxon>
        <taxon>Acanthomorphata</taxon>
        <taxon>Ovalentaria</taxon>
        <taxon>Atherinomorphae</taxon>
        <taxon>Cyprinodontiformes</taxon>
        <taxon>Goodeidae</taxon>
        <taxon>Characodon</taxon>
    </lineage>
</organism>
<feature type="compositionally biased region" description="Basic residues" evidence="1">
    <location>
        <begin position="66"/>
        <end position="75"/>
    </location>
</feature>
<protein>
    <submittedName>
        <fullName evidence="2">Uncharacterized protein</fullName>
    </submittedName>
</protein>
<comment type="caution">
    <text evidence="2">The sequence shown here is derived from an EMBL/GenBank/DDBJ whole genome shotgun (WGS) entry which is preliminary data.</text>
</comment>
<dbReference type="EMBL" id="JAHUTJ010074595">
    <property type="protein sequence ID" value="MED6293587.1"/>
    <property type="molecule type" value="Genomic_DNA"/>
</dbReference>
<feature type="compositionally biased region" description="Low complexity" evidence="1">
    <location>
        <begin position="1"/>
        <end position="23"/>
    </location>
</feature>
<name>A0ABU7F2Y0_9TELE</name>
<feature type="region of interest" description="Disordered" evidence="1">
    <location>
        <begin position="57"/>
        <end position="133"/>
    </location>
</feature>
<keyword evidence="3" id="KW-1185">Reference proteome</keyword>
<proteinExistence type="predicted"/>
<dbReference type="Proteomes" id="UP001352852">
    <property type="component" value="Unassembled WGS sequence"/>
</dbReference>
<evidence type="ECO:0000256" key="1">
    <source>
        <dbReference type="SAM" id="MobiDB-lite"/>
    </source>
</evidence>
<sequence>NRREWSQFSSSSSAADAQEFSSARSESQTAERSWFQEALGFRLEGVAIPHFCCQLPEDNREEGKERRRVKRKTTARRNGGCRLGSLQATSGRETISAPGPDGSFSLLQREAGPRRSGQNLRNSAPEPDMICSL</sequence>